<name>A0A518HXE7_9BACT</name>
<evidence type="ECO:0000313" key="1">
    <source>
        <dbReference type="EMBL" id="QDV45424.1"/>
    </source>
</evidence>
<accession>A0A518HXE7</accession>
<dbReference type="EMBL" id="CP037423">
    <property type="protein sequence ID" value="QDV45424.1"/>
    <property type="molecule type" value="Genomic_DNA"/>
</dbReference>
<sequence>MANDIEFSVDADSVPACASGWFSHPATTTVRAIAADGQCTRSESPWGISLPLLYRFHFGVGMKPGRLAQCLPVVSATGIERTDLLRPGRPAQWVSRSTRSPGIVSARWALSIPLNPPPVADATGRHSTGPPGLKAVLVLSTAVLVLLLDSTGVGLSSSTESTAHRSNRDIKCETQETEVRRIPVGRVQPQRPAAWATGIGLFAIRVE</sequence>
<dbReference type="Proteomes" id="UP000319004">
    <property type="component" value="Chromosome"/>
</dbReference>
<gene>
    <name evidence="1" type="ORF">Enr13x_53030</name>
</gene>
<proteinExistence type="predicted"/>
<evidence type="ECO:0000313" key="2">
    <source>
        <dbReference type="Proteomes" id="UP000319004"/>
    </source>
</evidence>
<dbReference type="KEGG" id="snep:Enr13x_53030"/>
<organism evidence="1 2">
    <name type="scientific">Stieleria neptunia</name>
    <dbReference type="NCBI Taxonomy" id="2527979"/>
    <lineage>
        <taxon>Bacteria</taxon>
        <taxon>Pseudomonadati</taxon>
        <taxon>Planctomycetota</taxon>
        <taxon>Planctomycetia</taxon>
        <taxon>Pirellulales</taxon>
        <taxon>Pirellulaceae</taxon>
        <taxon>Stieleria</taxon>
    </lineage>
</organism>
<keyword evidence="2" id="KW-1185">Reference proteome</keyword>
<dbReference type="AlphaFoldDB" id="A0A518HXE7"/>
<protein>
    <submittedName>
        <fullName evidence="1">Uncharacterized protein</fullName>
    </submittedName>
</protein>
<reference evidence="1 2" key="1">
    <citation type="submission" date="2019-03" db="EMBL/GenBank/DDBJ databases">
        <title>Deep-cultivation of Planctomycetes and their phenomic and genomic characterization uncovers novel biology.</title>
        <authorList>
            <person name="Wiegand S."/>
            <person name="Jogler M."/>
            <person name="Boedeker C."/>
            <person name="Pinto D."/>
            <person name="Vollmers J."/>
            <person name="Rivas-Marin E."/>
            <person name="Kohn T."/>
            <person name="Peeters S.H."/>
            <person name="Heuer A."/>
            <person name="Rast P."/>
            <person name="Oberbeckmann S."/>
            <person name="Bunk B."/>
            <person name="Jeske O."/>
            <person name="Meyerdierks A."/>
            <person name="Storesund J.E."/>
            <person name="Kallscheuer N."/>
            <person name="Luecker S."/>
            <person name="Lage O.M."/>
            <person name="Pohl T."/>
            <person name="Merkel B.J."/>
            <person name="Hornburger P."/>
            <person name="Mueller R.-W."/>
            <person name="Bruemmer F."/>
            <person name="Labrenz M."/>
            <person name="Spormann A.M."/>
            <person name="Op den Camp H."/>
            <person name="Overmann J."/>
            <person name="Amann R."/>
            <person name="Jetten M.S.M."/>
            <person name="Mascher T."/>
            <person name="Medema M.H."/>
            <person name="Devos D.P."/>
            <person name="Kaster A.-K."/>
            <person name="Ovreas L."/>
            <person name="Rohde M."/>
            <person name="Galperin M.Y."/>
            <person name="Jogler C."/>
        </authorList>
    </citation>
    <scope>NUCLEOTIDE SEQUENCE [LARGE SCALE GENOMIC DNA]</scope>
    <source>
        <strain evidence="1 2">Enr13</strain>
    </source>
</reference>